<evidence type="ECO:0000313" key="2">
    <source>
        <dbReference type="EMBL" id="KAG6418529.1"/>
    </source>
</evidence>
<dbReference type="Gene3D" id="2.170.270.10">
    <property type="entry name" value="SET domain"/>
    <property type="match status" value="1"/>
</dbReference>
<accession>A0A8X8ZWI9</accession>
<sequence>MEKLKSVIPETLKHKISHSTAADLDSTCSSLLEFFTNLPPFHQLVRDLTDPRVALCGKIKEAALEAKAKGNQCFTNGDYSNALHFYSQALRSAPMDAEDNEKNLVATLYLNRASSLHDCNRALILSPVRAKANSSLGNYEDAINDFGVSMEIETSLSVKRQIENELNQLVGQSRLRSSAKEKQHDCSADTVPCVSCSIPLYCSLKCQVQAGGEDFLKYKAEYGFKLDLSDDLEQHIRNVTSPSFSSPDVKHFAEHRHECQGMHLPAVLPSDVVLAGRIIVKHIEEQAYGGLDHNVHKILNYGQLSSDTKLEFHVYSIILLCCLQRFYAAKLPLNSTITSEIIMLLSKIRINSMAVVRMKYSDVKQPLNYDLTGSIEQVILAKEKYFVSYKLYSLKCPMDIYIEISCHIIEDWKELLTVRSLLYSIGKHDSRNVIEVCNLRSEAGDSCRIEVAQAVYSGGSLFNHSCEPNIHAYFLSRTLFMRATENVTAGSEMELSYGPQVGQWDCGERRMFLKDRYSFICKCSGCTQVNLSDLFHGGYRCIKPNCDGVVLDSSVIKYEKEKIGHCERLSCLQDNVTSDDSFSKLAHYMYEQTDYHWLEPGSCLGCATFCDLQVTKKSISKAEVHIQRMKDAVTSGARTTNLLMDALRYVDILRAKLHPFNRRLAEVGLGFALDFDIYVEDDIAQAFCLIGNLQAGMDHCRASVKILEKLYGERHIAIGNELIKLASIQFSMGQEISSDYTTRIVAIFSRYYGSHAEIMFPYVRYLKKQSCRVV</sequence>
<evidence type="ECO:0000313" key="3">
    <source>
        <dbReference type="Proteomes" id="UP000298416"/>
    </source>
</evidence>
<organism evidence="2">
    <name type="scientific">Salvia splendens</name>
    <name type="common">Scarlet sage</name>
    <dbReference type="NCBI Taxonomy" id="180675"/>
    <lineage>
        <taxon>Eukaryota</taxon>
        <taxon>Viridiplantae</taxon>
        <taxon>Streptophyta</taxon>
        <taxon>Embryophyta</taxon>
        <taxon>Tracheophyta</taxon>
        <taxon>Spermatophyta</taxon>
        <taxon>Magnoliopsida</taxon>
        <taxon>eudicotyledons</taxon>
        <taxon>Gunneridae</taxon>
        <taxon>Pentapetalae</taxon>
        <taxon>asterids</taxon>
        <taxon>lamiids</taxon>
        <taxon>Lamiales</taxon>
        <taxon>Lamiaceae</taxon>
        <taxon>Nepetoideae</taxon>
        <taxon>Mentheae</taxon>
        <taxon>Salviinae</taxon>
        <taxon>Salvia</taxon>
        <taxon>Salvia subgen. Calosphace</taxon>
        <taxon>core Calosphace</taxon>
    </lineage>
</organism>
<dbReference type="SUPFAM" id="SSF48452">
    <property type="entry name" value="TPR-like"/>
    <property type="match status" value="1"/>
</dbReference>
<comment type="caution">
    <text evidence="2">The sequence shown here is derived from an EMBL/GenBank/DDBJ whole genome shotgun (WGS) entry which is preliminary data.</text>
</comment>
<dbReference type="InterPro" id="IPR046341">
    <property type="entry name" value="SET_dom_sf"/>
</dbReference>
<dbReference type="PROSITE" id="PS50280">
    <property type="entry name" value="SET"/>
    <property type="match status" value="1"/>
</dbReference>
<dbReference type="PANTHER" id="PTHR47337:SF1">
    <property type="entry name" value="TETRATRICOPEPTIDE REPEAT (TPR)-LIKE SUPERFAMILY PROTEIN"/>
    <property type="match status" value="1"/>
</dbReference>
<feature type="domain" description="SET" evidence="1">
    <location>
        <begin position="414"/>
        <end position="498"/>
    </location>
</feature>
<keyword evidence="3" id="KW-1185">Reference proteome</keyword>
<dbReference type="InterPro" id="IPR011990">
    <property type="entry name" value="TPR-like_helical_dom_sf"/>
</dbReference>
<evidence type="ECO:0000259" key="1">
    <source>
        <dbReference type="PROSITE" id="PS50280"/>
    </source>
</evidence>
<dbReference type="Proteomes" id="UP000298416">
    <property type="component" value="Unassembled WGS sequence"/>
</dbReference>
<proteinExistence type="predicted"/>
<protein>
    <recommendedName>
        <fullName evidence="1">SET domain-containing protein</fullName>
    </recommendedName>
</protein>
<dbReference type="Gene3D" id="1.25.40.10">
    <property type="entry name" value="Tetratricopeptide repeat domain"/>
    <property type="match status" value="2"/>
</dbReference>
<dbReference type="SUPFAM" id="SSF82199">
    <property type="entry name" value="SET domain"/>
    <property type="match status" value="1"/>
</dbReference>
<name>A0A8X8ZWI9_SALSN</name>
<dbReference type="InterPro" id="IPR001214">
    <property type="entry name" value="SET_dom"/>
</dbReference>
<reference evidence="2" key="2">
    <citation type="submission" date="2020-08" db="EMBL/GenBank/DDBJ databases">
        <title>Plant Genome Project.</title>
        <authorList>
            <person name="Zhang R.-G."/>
        </authorList>
    </citation>
    <scope>NUCLEOTIDE SEQUENCE</scope>
    <source>
        <strain evidence="2">Huo1</strain>
        <tissue evidence="2">Leaf</tissue>
    </source>
</reference>
<dbReference type="EMBL" id="PNBA02000007">
    <property type="protein sequence ID" value="KAG6418529.1"/>
    <property type="molecule type" value="Genomic_DNA"/>
</dbReference>
<dbReference type="PANTHER" id="PTHR47337">
    <property type="entry name" value="TETRATRICOPEPTIDE REPEAT (TPR)-LIKE SUPERFAMILY PROTEIN"/>
    <property type="match status" value="1"/>
</dbReference>
<gene>
    <name evidence="2" type="ORF">SASPL_120733</name>
</gene>
<dbReference type="AlphaFoldDB" id="A0A8X8ZWI9"/>
<reference evidence="2" key="1">
    <citation type="submission" date="2018-01" db="EMBL/GenBank/DDBJ databases">
        <authorList>
            <person name="Mao J.F."/>
        </authorList>
    </citation>
    <scope>NUCLEOTIDE SEQUENCE</scope>
    <source>
        <strain evidence="2">Huo1</strain>
        <tissue evidence="2">Leaf</tissue>
    </source>
</reference>
<dbReference type="Pfam" id="PF00856">
    <property type="entry name" value="SET"/>
    <property type="match status" value="1"/>
</dbReference>